<evidence type="ECO:0000313" key="3">
    <source>
        <dbReference type="Proteomes" id="UP000078397"/>
    </source>
</evidence>
<dbReference type="OrthoDB" id="498204at2759"/>
<dbReference type="STRING" id="1380566.A0A179F3H6"/>
<dbReference type="SUPFAM" id="SSF51971">
    <property type="entry name" value="Nucleotide-binding domain"/>
    <property type="match status" value="1"/>
</dbReference>
<feature type="domain" description="FAD dependent oxidoreductase" evidence="1">
    <location>
        <begin position="5"/>
        <end position="367"/>
    </location>
</feature>
<dbReference type="EMBL" id="LSBJ02000004">
    <property type="protein sequence ID" value="OAQ59921.2"/>
    <property type="molecule type" value="Genomic_DNA"/>
</dbReference>
<dbReference type="Gene3D" id="3.50.50.60">
    <property type="entry name" value="FAD/NAD(P)-binding domain"/>
    <property type="match status" value="1"/>
</dbReference>
<name>A0A179F3H6_METCM</name>
<evidence type="ECO:0000259" key="1">
    <source>
        <dbReference type="Pfam" id="PF01266"/>
    </source>
</evidence>
<comment type="caution">
    <text evidence="2">The sequence shown here is derived from an EMBL/GenBank/DDBJ whole genome shotgun (WGS) entry which is preliminary data.</text>
</comment>
<dbReference type="GO" id="GO:0005829">
    <property type="term" value="C:cytosol"/>
    <property type="evidence" value="ECO:0007669"/>
    <property type="project" value="GOC"/>
</dbReference>
<keyword evidence="3" id="KW-1185">Reference proteome</keyword>
<evidence type="ECO:0000313" key="2">
    <source>
        <dbReference type="EMBL" id="OAQ59921.2"/>
    </source>
</evidence>
<sequence length="382" mass="41050">MASTVIVGGGIIGLSTAYYLSQHQPGSSIHVVDSSPELFASASGYAGGFLAKSNWFYFDPSVSALATLSFDEHQKLAEQEGGRENWEYTKTTSLRYTRTDTKARSEDGAKDWMEKGVVPSGTLDNKVTKQTAILDPLKLCQFLLHKCKREGVQVHHPATVLSIGTDVQDELSCVCIGYTNSSTETEIPTTRILLSAGAWTPQVFKSLFKSSSINIPVYPMAGHSLVVKKPNVPNDTNHIVFATLADGSSPEFGSRSGGVVYFAGVNSMSIPLPPLATGSKREDESLTQLKQMAKALVSSDEELQTMRTGLCFRPVTERGTPYIGRLTDEQIGIKTRTGEEGGVFIAVGHGPWGILMSLGTGRVMAEMMAGKETSVDVSGLAL</sequence>
<dbReference type="PANTHER" id="PTHR13847:SF185">
    <property type="entry name" value="FAD DEPENDENT OXIDOREDUCTASE SUPERFAMILY (AFU_ORTHOLOGUE AFUA_3G02360)"/>
    <property type="match status" value="1"/>
</dbReference>
<dbReference type="GeneID" id="28852452"/>
<dbReference type="InterPro" id="IPR036188">
    <property type="entry name" value="FAD/NAD-bd_sf"/>
</dbReference>
<reference evidence="2 3" key="1">
    <citation type="journal article" date="2016" name="PLoS Pathog.">
        <title>Biosynthesis of antibiotic leucinostatins in bio-control fungus Purpureocillium lilacinum and their inhibition on phytophthora revealed by genome mining.</title>
        <authorList>
            <person name="Wang G."/>
            <person name="Liu Z."/>
            <person name="Lin R."/>
            <person name="Li E."/>
            <person name="Mao Z."/>
            <person name="Ling J."/>
            <person name="Yang Y."/>
            <person name="Yin W.B."/>
            <person name="Xie B."/>
        </authorList>
    </citation>
    <scope>NUCLEOTIDE SEQUENCE [LARGE SCALE GENOMIC DNA]</scope>
    <source>
        <strain evidence="2">170</strain>
    </source>
</reference>
<dbReference type="Pfam" id="PF01266">
    <property type="entry name" value="DAO"/>
    <property type="match status" value="1"/>
</dbReference>
<dbReference type="InterPro" id="IPR006076">
    <property type="entry name" value="FAD-dep_OxRdtase"/>
</dbReference>
<dbReference type="GO" id="GO:0005770">
    <property type="term" value="C:late endosome"/>
    <property type="evidence" value="ECO:0007669"/>
    <property type="project" value="TreeGrafter"/>
</dbReference>
<dbReference type="PANTHER" id="PTHR13847">
    <property type="entry name" value="SARCOSINE DEHYDROGENASE-RELATED"/>
    <property type="match status" value="1"/>
</dbReference>
<gene>
    <name evidence="2" type="ORF">VFPPC_10015</name>
</gene>
<proteinExistence type="predicted"/>
<protein>
    <submittedName>
        <fullName evidence="2">FAD dependent oxidoreductase superfamily protein</fullName>
    </submittedName>
</protein>
<dbReference type="KEGG" id="pchm:VFPPC_10015"/>
<dbReference type="Gene3D" id="3.30.9.10">
    <property type="entry name" value="D-Amino Acid Oxidase, subunit A, domain 2"/>
    <property type="match status" value="1"/>
</dbReference>
<dbReference type="RefSeq" id="XP_022284053.1">
    <property type="nucleotide sequence ID" value="XM_022428686.1"/>
</dbReference>
<organism evidence="2 3">
    <name type="scientific">Pochonia chlamydosporia 170</name>
    <dbReference type="NCBI Taxonomy" id="1380566"/>
    <lineage>
        <taxon>Eukaryota</taxon>
        <taxon>Fungi</taxon>
        <taxon>Dikarya</taxon>
        <taxon>Ascomycota</taxon>
        <taxon>Pezizomycotina</taxon>
        <taxon>Sordariomycetes</taxon>
        <taxon>Hypocreomycetidae</taxon>
        <taxon>Hypocreales</taxon>
        <taxon>Clavicipitaceae</taxon>
        <taxon>Pochonia</taxon>
    </lineage>
</organism>
<accession>A0A179F3H6</accession>
<dbReference type="AlphaFoldDB" id="A0A179F3H6"/>
<dbReference type="Proteomes" id="UP000078397">
    <property type="component" value="Unassembled WGS sequence"/>
</dbReference>
<dbReference type="GO" id="GO:0042147">
    <property type="term" value="P:retrograde transport, endosome to Golgi"/>
    <property type="evidence" value="ECO:0007669"/>
    <property type="project" value="TreeGrafter"/>
</dbReference>